<proteinExistence type="predicted"/>
<sequence length="70" mass="8004">ADGSLVKHIPPLRHPVLSSQRVTLNCLNRWINSTFILVTSSKRQEHPLYPSSSPQQSIMLMHVCPLSHYR</sequence>
<gene>
    <name evidence="1" type="primary">ORF124238</name>
</gene>
<feature type="non-terminal residue" evidence="1">
    <location>
        <position position="70"/>
    </location>
</feature>
<dbReference type="EMBL" id="HACG01034221">
    <property type="protein sequence ID" value="CEK81086.1"/>
    <property type="molecule type" value="Transcribed_RNA"/>
</dbReference>
<accession>A0A0B7AM75</accession>
<evidence type="ECO:0000313" key="1">
    <source>
        <dbReference type="EMBL" id="CEK81086.1"/>
    </source>
</evidence>
<protein>
    <submittedName>
        <fullName evidence="1">Uncharacterized protein</fullName>
    </submittedName>
</protein>
<name>A0A0B7AM75_9EUPU</name>
<feature type="non-terminal residue" evidence="1">
    <location>
        <position position="1"/>
    </location>
</feature>
<dbReference type="AlphaFoldDB" id="A0A0B7AM75"/>
<reference evidence="1" key="1">
    <citation type="submission" date="2014-12" db="EMBL/GenBank/DDBJ databases">
        <title>Insight into the proteome of Arion vulgaris.</title>
        <authorList>
            <person name="Aradska J."/>
            <person name="Bulat T."/>
            <person name="Smidak R."/>
            <person name="Sarate P."/>
            <person name="Gangsoo J."/>
            <person name="Sialana F."/>
            <person name="Bilban M."/>
            <person name="Lubec G."/>
        </authorList>
    </citation>
    <scope>NUCLEOTIDE SEQUENCE</scope>
    <source>
        <tissue evidence="1">Skin</tissue>
    </source>
</reference>
<organism evidence="1">
    <name type="scientific">Arion vulgaris</name>
    <dbReference type="NCBI Taxonomy" id="1028688"/>
    <lineage>
        <taxon>Eukaryota</taxon>
        <taxon>Metazoa</taxon>
        <taxon>Spiralia</taxon>
        <taxon>Lophotrochozoa</taxon>
        <taxon>Mollusca</taxon>
        <taxon>Gastropoda</taxon>
        <taxon>Heterobranchia</taxon>
        <taxon>Euthyneura</taxon>
        <taxon>Panpulmonata</taxon>
        <taxon>Eupulmonata</taxon>
        <taxon>Stylommatophora</taxon>
        <taxon>Helicina</taxon>
        <taxon>Arionoidea</taxon>
        <taxon>Arionidae</taxon>
        <taxon>Arion</taxon>
    </lineage>
</organism>